<accession>A0A8S0W5H3</accession>
<reference evidence="2" key="2">
    <citation type="submission" date="2020-01" db="EMBL/GenBank/DDBJ databases">
        <authorList>
            <person name="Hornung B."/>
        </authorList>
    </citation>
    <scope>NUCLEOTIDE SEQUENCE</scope>
    <source>
        <strain evidence="2">PacBioINE</strain>
    </source>
</reference>
<evidence type="ECO:0000256" key="1">
    <source>
        <dbReference type="SAM" id="Phobius"/>
    </source>
</evidence>
<feature type="transmembrane region" description="Helical" evidence="1">
    <location>
        <begin position="58"/>
        <end position="79"/>
    </location>
</feature>
<protein>
    <recommendedName>
        <fullName evidence="5">O-antigen ligase domain-containing protein</fullName>
    </recommendedName>
</protein>
<feature type="transmembrane region" description="Helical" evidence="1">
    <location>
        <begin position="377"/>
        <end position="395"/>
    </location>
</feature>
<reference evidence="3" key="1">
    <citation type="submission" date="2014-11" db="EMBL/GenBank/DDBJ databases">
        <authorList>
            <person name="Hornung B.V."/>
        </authorList>
    </citation>
    <scope>NUCLEOTIDE SEQUENCE</scope>
    <source>
        <strain evidence="3">INE</strain>
    </source>
</reference>
<keyword evidence="4" id="KW-1185">Reference proteome</keyword>
<evidence type="ECO:0000313" key="4">
    <source>
        <dbReference type="Proteomes" id="UP001071230"/>
    </source>
</evidence>
<dbReference type="PANTHER" id="PTHR37422:SF13">
    <property type="entry name" value="LIPOPOLYSACCHARIDE BIOSYNTHESIS PROTEIN PA4999-RELATED"/>
    <property type="match status" value="1"/>
</dbReference>
<gene>
    <name evidence="3" type="ORF">DEACI_2090</name>
    <name evidence="2" type="ORF">DEACI_3971</name>
</gene>
<keyword evidence="1" id="KW-0472">Membrane</keyword>
<keyword evidence="1" id="KW-0812">Transmembrane</keyword>
<feature type="transmembrane region" description="Helical" evidence="1">
    <location>
        <begin position="353"/>
        <end position="371"/>
    </location>
</feature>
<feature type="transmembrane region" description="Helical" evidence="1">
    <location>
        <begin position="186"/>
        <end position="206"/>
    </location>
</feature>
<sequence>MRLEGNAVPKYTSFFLLVSAFIFLNPFHRGILGLMVLSVYIVAMIPNKRITNAILNDIGFWVLLSFDLLTSILQLSYQFINNKTFVDYLTYPLILYIFGLIFVGRIKEKKRIMYFFYVVIIGFAIVGISTVLYTTHFYGSTFDGFNSRVGLNPLFGDTKISATGVGIYVSLGIALSGVLFIKTTNILLKGLNALIFLLSLYASLAFADRTGLIVAVLSVVSVYVIQMRLNSARKNVKTASLYIFIAIALIFLFNINLFNLKTMWLESSAFQRLTGMSLTNDPRFTAWGEAFKGMFSYPLGGKQARLNLDYAHNLWLDVGWTTGVFPFLLLLVFSLRTIRGYFKILRNQDLSSYLKYLLTAILCGFFLTFMVEPVMEANVLFFCGFCFISGIISSLSKGDANPPVCVSRQPLAVPLEEDPL</sequence>
<feature type="transmembrane region" description="Helical" evidence="1">
    <location>
        <begin position="314"/>
        <end position="333"/>
    </location>
</feature>
<dbReference type="KEGG" id="aacx:DEACI_3971"/>
<name>A0A8S0W5H3_9FIRM</name>
<dbReference type="Proteomes" id="UP000836597">
    <property type="component" value="Chromosome"/>
</dbReference>
<feature type="transmembrane region" description="Helical" evidence="1">
    <location>
        <begin position="160"/>
        <end position="181"/>
    </location>
</feature>
<dbReference type="PANTHER" id="PTHR37422">
    <property type="entry name" value="TEICHURONIC ACID BIOSYNTHESIS PROTEIN TUAE"/>
    <property type="match status" value="1"/>
</dbReference>
<dbReference type="InterPro" id="IPR051533">
    <property type="entry name" value="WaaL-like"/>
</dbReference>
<feature type="transmembrane region" description="Helical" evidence="1">
    <location>
        <begin position="241"/>
        <end position="258"/>
    </location>
</feature>
<feature type="transmembrane region" description="Helical" evidence="1">
    <location>
        <begin position="115"/>
        <end position="140"/>
    </location>
</feature>
<evidence type="ECO:0000313" key="3">
    <source>
        <dbReference type="EMBL" id="CEJ07624.1"/>
    </source>
</evidence>
<evidence type="ECO:0008006" key="5">
    <source>
        <dbReference type="Google" id="ProtNLM"/>
    </source>
</evidence>
<dbReference type="Proteomes" id="UP001071230">
    <property type="component" value="Unassembled WGS sequence"/>
</dbReference>
<dbReference type="EMBL" id="LR746496">
    <property type="protein sequence ID" value="CAA7603148.1"/>
    <property type="molecule type" value="Genomic_DNA"/>
</dbReference>
<dbReference type="RefSeq" id="WP_240986407.1">
    <property type="nucleotide sequence ID" value="NZ_CDGJ01000060.1"/>
</dbReference>
<dbReference type="EMBL" id="CDGJ01000060">
    <property type="protein sequence ID" value="CEJ07624.1"/>
    <property type="molecule type" value="Genomic_DNA"/>
</dbReference>
<evidence type="ECO:0000313" key="2">
    <source>
        <dbReference type="EMBL" id="CAA7603148.1"/>
    </source>
</evidence>
<dbReference type="AlphaFoldDB" id="A0A8S0W5H3"/>
<keyword evidence="1" id="KW-1133">Transmembrane helix</keyword>
<feature type="transmembrane region" description="Helical" evidence="1">
    <location>
        <begin position="85"/>
        <end position="103"/>
    </location>
</feature>
<proteinExistence type="predicted"/>
<organism evidence="2">
    <name type="scientific">Acididesulfobacillus acetoxydans</name>
    <dbReference type="NCBI Taxonomy" id="1561005"/>
    <lineage>
        <taxon>Bacteria</taxon>
        <taxon>Bacillati</taxon>
        <taxon>Bacillota</taxon>
        <taxon>Clostridia</taxon>
        <taxon>Eubacteriales</taxon>
        <taxon>Peptococcaceae</taxon>
        <taxon>Acididesulfobacillus</taxon>
    </lineage>
</organism>
<feature type="transmembrane region" description="Helical" evidence="1">
    <location>
        <begin position="212"/>
        <end position="229"/>
    </location>
</feature>